<organism evidence="1 2">
    <name type="scientific">Bionectria ochroleuca</name>
    <name type="common">Gliocladium roseum</name>
    <dbReference type="NCBI Taxonomy" id="29856"/>
    <lineage>
        <taxon>Eukaryota</taxon>
        <taxon>Fungi</taxon>
        <taxon>Dikarya</taxon>
        <taxon>Ascomycota</taxon>
        <taxon>Pezizomycotina</taxon>
        <taxon>Sordariomycetes</taxon>
        <taxon>Hypocreomycetidae</taxon>
        <taxon>Hypocreales</taxon>
        <taxon>Bionectriaceae</taxon>
        <taxon>Clonostachys</taxon>
    </lineage>
</organism>
<reference evidence="1 2" key="1">
    <citation type="submission" date="2019-06" db="EMBL/GenBank/DDBJ databases">
        <authorList>
            <person name="Broberg M."/>
        </authorList>
    </citation>
    <scope>NUCLEOTIDE SEQUENCE [LARGE SCALE GENOMIC DNA]</scope>
</reference>
<sequence>MSVTILINLLKVQGTAVNVSTPRLLDSAIPALAFEFSFLTHIILSICATSFRIRLVHGRSRYATLSHVFMGRAINGQMASVAGGIDRGNFEAVYTTSIFIAANTVSQHQFLPVKGQTTSDLGKCVVEWLRAFRNVRSVVAASRREFAQSSLAASFPRGGWQNLSVPDINPKSSQVVFGFLLDELTAGAAQDERCSVYHHVVVGLSSIYEQPSREAFMRFLVEARPDFLLYVEAGEPLALMLMGVCFGLTRLLPPADMMDKGAERDLEAISLHLPPYHSLLLERAIGIIRIHPGYHESTEIPNFEAKQISDKPQPTSSA</sequence>
<accession>A0ABY6USM7</accession>
<dbReference type="Proteomes" id="UP000766486">
    <property type="component" value="Unassembled WGS sequence"/>
</dbReference>
<evidence type="ECO:0000313" key="1">
    <source>
        <dbReference type="EMBL" id="VUC32988.1"/>
    </source>
</evidence>
<proteinExistence type="predicted"/>
<dbReference type="PANTHER" id="PTHR47657">
    <property type="entry name" value="STEROL REGULATORY ELEMENT-BINDING PROTEIN ECM22"/>
    <property type="match status" value="1"/>
</dbReference>
<dbReference type="InterPro" id="IPR052400">
    <property type="entry name" value="Zn2-C6_fungal_TF"/>
</dbReference>
<dbReference type="PANTHER" id="PTHR47657:SF14">
    <property type="entry name" value="ZN(2)-C6 FUNGAL-TYPE DOMAIN-CONTAINING PROTEIN"/>
    <property type="match status" value="1"/>
</dbReference>
<dbReference type="EMBL" id="CABFNS010000852">
    <property type="protein sequence ID" value="VUC32988.1"/>
    <property type="molecule type" value="Genomic_DNA"/>
</dbReference>
<protein>
    <submittedName>
        <fullName evidence="1">Uncharacterized protein</fullName>
    </submittedName>
</protein>
<comment type="caution">
    <text evidence="1">The sequence shown here is derived from an EMBL/GenBank/DDBJ whole genome shotgun (WGS) entry which is preliminary data.</text>
</comment>
<name>A0ABY6USM7_BIOOC</name>
<keyword evidence="2" id="KW-1185">Reference proteome</keyword>
<evidence type="ECO:0000313" key="2">
    <source>
        <dbReference type="Proteomes" id="UP000766486"/>
    </source>
</evidence>
<gene>
    <name evidence="1" type="ORF">CLO192961_LOCUS337089</name>
</gene>